<keyword evidence="3" id="KW-1185">Reference proteome</keyword>
<feature type="compositionally biased region" description="Basic and acidic residues" evidence="1">
    <location>
        <begin position="57"/>
        <end position="71"/>
    </location>
</feature>
<organism evidence="2 3">
    <name type="scientific">Neoarthrinium moseri</name>
    <dbReference type="NCBI Taxonomy" id="1658444"/>
    <lineage>
        <taxon>Eukaryota</taxon>
        <taxon>Fungi</taxon>
        <taxon>Dikarya</taxon>
        <taxon>Ascomycota</taxon>
        <taxon>Pezizomycotina</taxon>
        <taxon>Sordariomycetes</taxon>
        <taxon>Xylariomycetidae</taxon>
        <taxon>Amphisphaeriales</taxon>
        <taxon>Apiosporaceae</taxon>
        <taxon>Neoarthrinium</taxon>
    </lineage>
</organism>
<sequence>MSPAQSTVAVQGSTCSLELAGRAEDPSLSHLRTGLLFLDRETSAVELGIGGNAASGQDREQRRESVLRQVDRQFGGQEAGHSTNAGPP</sequence>
<dbReference type="EMBL" id="JAFIMR010000003">
    <property type="protein sequence ID" value="KAI1880076.1"/>
    <property type="molecule type" value="Genomic_DNA"/>
</dbReference>
<accession>A0A9P9WVZ5</accession>
<dbReference type="AlphaFoldDB" id="A0A9P9WVZ5"/>
<comment type="caution">
    <text evidence="2">The sequence shown here is derived from an EMBL/GenBank/DDBJ whole genome shotgun (WGS) entry which is preliminary data.</text>
</comment>
<reference evidence="2" key="1">
    <citation type="submission" date="2021-03" db="EMBL/GenBank/DDBJ databases">
        <title>Revisited historic fungal species revealed as producer of novel bioactive compounds through whole genome sequencing and comparative genomics.</title>
        <authorList>
            <person name="Vignolle G.A."/>
            <person name="Hochenegger N."/>
            <person name="Mach R.L."/>
            <person name="Mach-Aigner A.R."/>
            <person name="Javad Rahimi M."/>
            <person name="Salim K.A."/>
            <person name="Chan C.M."/>
            <person name="Lim L.B.L."/>
            <person name="Cai F."/>
            <person name="Druzhinina I.S."/>
            <person name="U'Ren J.M."/>
            <person name="Derntl C."/>
        </authorList>
    </citation>
    <scope>NUCLEOTIDE SEQUENCE</scope>
    <source>
        <strain evidence="2">TUCIM 5799</strain>
    </source>
</reference>
<name>A0A9P9WVZ5_9PEZI</name>
<protein>
    <submittedName>
        <fullName evidence="2">Uncharacterized protein</fullName>
    </submittedName>
</protein>
<dbReference type="Proteomes" id="UP000829685">
    <property type="component" value="Unassembled WGS sequence"/>
</dbReference>
<gene>
    <name evidence="2" type="ORF">JX265_001697</name>
</gene>
<evidence type="ECO:0000256" key="1">
    <source>
        <dbReference type="SAM" id="MobiDB-lite"/>
    </source>
</evidence>
<feature type="region of interest" description="Disordered" evidence="1">
    <location>
        <begin position="49"/>
        <end position="88"/>
    </location>
</feature>
<proteinExistence type="predicted"/>
<evidence type="ECO:0000313" key="2">
    <source>
        <dbReference type="EMBL" id="KAI1880076.1"/>
    </source>
</evidence>
<evidence type="ECO:0000313" key="3">
    <source>
        <dbReference type="Proteomes" id="UP000829685"/>
    </source>
</evidence>